<dbReference type="Gene3D" id="1.20.58.1280">
    <property type="entry name" value="DNA repair protein Rev1, C-terminal domain"/>
    <property type="match status" value="1"/>
</dbReference>
<dbReference type="InterPro" id="IPR031991">
    <property type="entry name" value="Rev1_C"/>
</dbReference>
<dbReference type="PROSITE" id="PS50173">
    <property type="entry name" value="UMUC"/>
    <property type="match status" value="1"/>
</dbReference>
<dbReference type="GO" id="GO:0006281">
    <property type="term" value="P:DNA repair"/>
    <property type="evidence" value="ECO:0007669"/>
    <property type="project" value="UniProtKB-KW"/>
</dbReference>
<dbReference type="InterPro" id="IPR038401">
    <property type="entry name" value="Rev1_C_sf"/>
</dbReference>
<evidence type="ECO:0000313" key="20">
    <source>
        <dbReference type="Proteomes" id="UP000054018"/>
    </source>
</evidence>
<dbReference type="PROSITE" id="PS50172">
    <property type="entry name" value="BRCT"/>
    <property type="match status" value="1"/>
</dbReference>
<dbReference type="InterPro" id="IPR043128">
    <property type="entry name" value="Rev_trsase/Diguanyl_cyclase"/>
</dbReference>
<reference evidence="20" key="2">
    <citation type="submission" date="2015-01" db="EMBL/GenBank/DDBJ databases">
        <title>Evolutionary Origins and Diversification of the Mycorrhizal Mutualists.</title>
        <authorList>
            <consortium name="DOE Joint Genome Institute"/>
            <consortium name="Mycorrhizal Genomics Consortium"/>
            <person name="Kohler A."/>
            <person name="Kuo A."/>
            <person name="Nagy L.G."/>
            <person name="Floudas D."/>
            <person name="Copeland A."/>
            <person name="Barry K.W."/>
            <person name="Cichocki N."/>
            <person name="Veneault-Fourrey C."/>
            <person name="LaButti K."/>
            <person name="Lindquist E.A."/>
            <person name="Lipzen A."/>
            <person name="Lundell T."/>
            <person name="Morin E."/>
            <person name="Murat C."/>
            <person name="Riley R."/>
            <person name="Ohm R."/>
            <person name="Sun H."/>
            <person name="Tunlid A."/>
            <person name="Henrissat B."/>
            <person name="Grigoriev I.V."/>
            <person name="Hibbett D.S."/>
            <person name="Martin F."/>
        </authorList>
    </citation>
    <scope>NUCLEOTIDE SEQUENCE [LARGE SCALE GENOMIC DNA]</scope>
    <source>
        <strain evidence="20">441</strain>
    </source>
</reference>
<dbReference type="GO" id="GO:0003684">
    <property type="term" value="F:damaged DNA binding"/>
    <property type="evidence" value="ECO:0007669"/>
    <property type="project" value="InterPro"/>
</dbReference>
<dbReference type="FunFam" id="3.30.1490.100:FF:000001">
    <property type="entry name" value="DNA repair protein REV1"/>
    <property type="match status" value="1"/>
</dbReference>
<dbReference type="EMBL" id="KN833782">
    <property type="protein sequence ID" value="KIK19551.1"/>
    <property type="molecule type" value="Genomic_DNA"/>
</dbReference>
<feature type="compositionally biased region" description="Polar residues" evidence="16">
    <location>
        <begin position="1"/>
        <end position="14"/>
    </location>
</feature>
<evidence type="ECO:0000256" key="10">
    <source>
        <dbReference type="ARBA" id="ARBA00022842"/>
    </source>
</evidence>
<dbReference type="SMART" id="SM00292">
    <property type="entry name" value="BRCT"/>
    <property type="match status" value="1"/>
</dbReference>
<gene>
    <name evidence="19" type="ORF">PISMIDRAFT_623324</name>
</gene>
<comment type="similarity">
    <text evidence="3">Belongs to the DNA polymerase type-Y family.</text>
</comment>
<keyword evidence="13" id="KW-0539">Nucleus</keyword>
<dbReference type="Gene3D" id="3.40.50.10190">
    <property type="entry name" value="BRCT domain"/>
    <property type="match status" value="1"/>
</dbReference>
<dbReference type="Gene3D" id="3.40.1170.60">
    <property type="match status" value="1"/>
</dbReference>
<sequence length="1099" mass="123133">MEHTNNASNKQLINSEAKAKAKRSRSPSESPEDRGQPSKTTLHRLNGLENDTEIYGASHFGEWGEYMQRKRAKLQIQNTSLEGPSDAKSDIFRGLAIYINGWTRPSVQELRKLIVTHGGVFQPYLDKKSLVTHIITCSLTPAKIREFKHMKVVRPEWLVESVDAGTLLPWTDYIFYPGGRAEASQGHPVGQTTLKPVSKSTPPPSPQVQVNRSESQSPASRSRSPSRPLYTTDPSTYEDAVRVPGYAMGQSNEMAERVMADPQWRAAHTSIAPDFIEGFYKNSRLHHLSMWKAELRSLVMEAQERAEREAFGNTQDRDGPVVQEKAGAQSTSTTDVSMGGVEFTLRSPTKNKGKCKAETNERVFMHCDFDCFFVSAGLTTRPHLRGKPVVVCHSQGNQGGASSTSEIASSGYEARSFGIKNGMSLRQAKQLCPSVVTIPYEFERYRDLSSQFYTILMRYADDLEAVSVDEALVDVSHGVASRRAAAPFSVNDYALSLAETIREEVKATTGCDVSIGIAENIQLARIATRMAKPAGLFHLRRDDVQKALEPLDIDDLHGFGYSTREKAKEKLGTANVGELAKKSKGQLCEALGKGTGETLYKAIRGIDDRKLESDKPRRSVSCDINYGVRFENNEQTETFIYRMAEEVARRMSDISVRGRSLTLKIMKRDPSAPKEAPKFLGHGICETFNKQTPLSSIHGQATNDSKDIGEHAWKLLKSFNFDPRELRGVGIQIQKLEKEGMAENSAQARLPFQPAFRAKTPDKAELVQVASGPPQIVVQPPSQEEILQRADVTAGVEEAPTHDIPSFSQVDKEVFDALPEDIREELENEYKRRSKSPTLNVPPPVPAERRPRIVVKGTSTDVKRITRQLAPRSKTTISPRKSTLFAKRVTRVGPSSVRVAEDELQELGIDPEVFAALPVDVQREQLITARHLKNGGALAEPKVLKYAKRKTRVYPKKPPPLASHPQHPFLKQQGPKKGDKLYFTRTDDVQRVIEAWVENFKEDPPNQKDVEYFSKFLVQSAESSDTGMEKTVAAMRWWLVLLRRHWEFYEHHDLLETEPVTQRMTSEKIGRAWWTAFREVKLKVDAIATKRFGGTLCLK</sequence>
<evidence type="ECO:0000259" key="18">
    <source>
        <dbReference type="PROSITE" id="PS50173"/>
    </source>
</evidence>
<dbReference type="InterPro" id="IPR043502">
    <property type="entry name" value="DNA/RNA_pol_sf"/>
</dbReference>
<dbReference type="Pfam" id="PF14377">
    <property type="entry name" value="UBM"/>
    <property type="match status" value="2"/>
</dbReference>
<keyword evidence="9" id="KW-0227">DNA damage</keyword>
<dbReference type="SUPFAM" id="SSF56672">
    <property type="entry name" value="DNA/RNA polymerases"/>
    <property type="match status" value="1"/>
</dbReference>
<evidence type="ECO:0000256" key="4">
    <source>
        <dbReference type="ARBA" id="ARBA00020399"/>
    </source>
</evidence>
<evidence type="ECO:0000256" key="5">
    <source>
        <dbReference type="ARBA" id="ARBA00022634"/>
    </source>
</evidence>
<evidence type="ECO:0000256" key="13">
    <source>
        <dbReference type="ARBA" id="ARBA00023242"/>
    </source>
</evidence>
<keyword evidence="20" id="KW-1185">Reference proteome</keyword>
<evidence type="ECO:0000256" key="8">
    <source>
        <dbReference type="ARBA" id="ARBA00022723"/>
    </source>
</evidence>
<dbReference type="InterPro" id="IPR025527">
    <property type="entry name" value="HUWE1/Rev1_UBM"/>
</dbReference>
<keyword evidence="6" id="KW-0808">Transferase</keyword>
<protein>
    <recommendedName>
        <fullName evidence="4">DNA repair protein REV1</fullName>
    </recommendedName>
    <alternativeName>
        <fullName evidence="15">Reversionless protein 1</fullName>
    </alternativeName>
</protein>
<dbReference type="Pfam" id="PF00817">
    <property type="entry name" value="IMS"/>
    <property type="match status" value="1"/>
</dbReference>
<keyword evidence="12" id="KW-0234">DNA repair</keyword>
<dbReference type="InterPro" id="IPR053848">
    <property type="entry name" value="IMS_HHH_1"/>
</dbReference>
<dbReference type="GO" id="GO:0003887">
    <property type="term" value="F:DNA-directed DNA polymerase activity"/>
    <property type="evidence" value="ECO:0007669"/>
    <property type="project" value="InterPro"/>
</dbReference>
<evidence type="ECO:0000256" key="12">
    <source>
        <dbReference type="ARBA" id="ARBA00023204"/>
    </source>
</evidence>
<evidence type="ECO:0000256" key="14">
    <source>
        <dbReference type="ARBA" id="ARBA00058985"/>
    </source>
</evidence>
<dbReference type="Pfam" id="PF11799">
    <property type="entry name" value="IMS_C"/>
    <property type="match status" value="1"/>
</dbReference>
<dbReference type="SUPFAM" id="SSF52113">
    <property type="entry name" value="BRCT domain"/>
    <property type="match status" value="1"/>
</dbReference>
<dbReference type="AlphaFoldDB" id="A0A0C9YSC9"/>
<dbReference type="Gene3D" id="6.10.250.1490">
    <property type="match status" value="1"/>
</dbReference>
<dbReference type="STRING" id="765257.A0A0C9YSC9"/>
<comment type="subcellular location">
    <subcellularLocation>
        <location evidence="2">Nucleus</location>
    </subcellularLocation>
</comment>
<evidence type="ECO:0000256" key="1">
    <source>
        <dbReference type="ARBA" id="ARBA00001946"/>
    </source>
</evidence>
<comment type="function">
    <text evidence="14">Deoxycytidyl transferase involved in DNA repair. Transfers a dCMP residue from dCTP to the 3'-end of a DNA primer in a template-dependent reaction. May assist in the first step in the bypass of abasic lesions by the insertion of a nucleotide opposite the lesion. Required for normal induction of mutations by physical and chemical agents. Involved in mitochondrial DNA mutagenesis.</text>
</comment>
<dbReference type="Gene3D" id="6.10.250.1630">
    <property type="match status" value="2"/>
</dbReference>
<dbReference type="PANTHER" id="PTHR45990">
    <property type="entry name" value="DNA REPAIR PROTEIN REV1"/>
    <property type="match status" value="1"/>
</dbReference>
<proteinExistence type="inferred from homology"/>
<dbReference type="Proteomes" id="UP000054018">
    <property type="component" value="Unassembled WGS sequence"/>
</dbReference>
<dbReference type="PANTHER" id="PTHR45990:SF1">
    <property type="entry name" value="DNA REPAIR PROTEIN REV1"/>
    <property type="match status" value="1"/>
</dbReference>
<dbReference type="InterPro" id="IPR001357">
    <property type="entry name" value="BRCT_dom"/>
</dbReference>
<evidence type="ECO:0000259" key="17">
    <source>
        <dbReference type="PROSITE" id="PS50172"/>
    </source>
</evidence>
<dbReference type="InterPro" id="IPR017961">
    <property type="entry name" value="DNA_pol_Y-fam_little_finger"/>
</dbReference>
<dbReference type="CDD" id="cd01701">
    <property type="entry name" value="PolY_Rev1"/>
    <property type="match status" value="1"/>
</dbReference>
<keyword evidence="5" id="KW-0237">DNA synthesis</keyword>
<feature type="domain" description="BRCT" evidence="17">
    <location>
        <begin position="87"/>
        <end position="175"/>
    </location>
</feature>
<dbReference type="OrthoDB" id="427711at2759"/>
<feature type="compositionally biased region" description="Low complexity" evidence="16">
    <location>
        <begin position="207"/>
        <end position="228"/>
    </location>
</feature>
<dbReference type="InterPro" id="IPR036775">
    <property type="entry name" value="DNA_pol_Y-fam_lit_finger_sf"/>
</dbReference>
<evidence type="ECO:0000256" key="3">
    <source>
        <dbReference type="ARBA" id="ARBA00010945"/>
    </source>
</evidence>
<feature type="compositionally biased region" description="Basic and acidic residues" evidence="16">
    <location>
        <begin position="310"/>
        <end position="319"/>
    </location>
</feature>
<evidence type="ECO:0000256" key="6">
    <source>
        <dbReference type="ARBA" id="ARBA00022679"/>
    </source>
</evidence>
<comment type="cofactor">
    <cofactor evidence="1">
        <name>Mg(2+)</name>
        <dbReference type="ChEBI" id="CHEBI:18420"/>
    </cofactor>
</comment>
<feature type="region of interest" description="Disordered" evidence="16">
    <location>
        <begin position="310"/>
        <end position="335"/>
    </location>
</feature>
<evidence type="ECO:0000256" key="15">
    <source>
        <dbReference type="ARBA" id="ARBA00081902"/>
    </source>
</evidence>
<dbReference type="InterPro" id="IPR036420">
    <property type="entry name" value="BRCT_dom_sf"/>
</dbReference>
<feature type="region of interest" description="Disordered" evidence="16">
    <location>
        <begin position="184"/>
        <end position="236"/>
    </location>
</feature>
<keyword evidence="10" id="KW-0460">Magnesium</keyword>
<evidence type="ECO:0000313" key="19">
    <source>
        <dbReference type="EMBL" id="KIK19551.1"/>
    </source>
</evidence>
<dbReference type="GO" id="GO:0070987">
    <property type="term" value="P:error-free translesion synthesis"/>
    <property type="evidence" value="ECO:0007669"/>
    <property type="project" value="TreeGrafter"/>
</dbReference>
<feature type="region of interest" description="Disordered" evidence="16">
    <location>
        <begin position="956"/>
        <end position="976"/>
    </location>
</feature>
<dbReference type="InterPro" id="IPR001126">
    <property type="entry name" value="UmuC"/>
</dbReference>
<keyword evidence="11" id="KW-0238">DNA-binding</keyword>
<reference evidence="19 20" key="1">
    <citation type="submission" date="2014-04" db="EMBL/GenBank/DDBJ databases">
        <authorList>
            <consortium name="DOE Joint Genome Institute"/>
            <person name="Kuo A."/>
            <person name="Kohler A."/>
            <person name="Costa M.D."/>
            <person name="Nagy L.G."/>
            <person name="Floudas D."/>
            <person name="Copeland A."/>
            <person name="Barry K.W."/>
            <person name="Cichocki N."/>
            <person name="Veneault-Fourrey C."/>
            <person name="LaButti K."/>
            <person name="Lindquist E.A."/>
            <person name="Lipzen A."/>
            <person name="Lundell T."/>
            <person name="Morin E."/>
            <person name="Murat C."/>
            <person name="Sun H."/>
            <person name="Tunlid A."/>
            <person name="Henrissat B."/>
            <person name="Grigoriev I.V."/>
            <person name="Hibbett D.S."/>
            <person name="Martin F."/>
            <person name="Nordberg H.P."/>
            <person name="Cantor M.N."/>
            <person name="Hua S.X."/>
        </authorList>
    </citation>
    <scope>NUCLEOTIDE SEQUENCE [LARGE SCALE GENOMIC DNA]</scope>
    <source>
        <strain evidence="19 20">441</strain>
    </source>
</reference>
<keyword evidence="8" id="KW-0479">Metal-binding</keyword>
<evidence type="ECO:0000256" key="7">
    <source>
        <dbReference type="ARBA" id="ARBA00022695"/>
    </source>
</evidence>
<keyword evidence="7" id="KW-0548">Nucleotidyltransferase</keyword>
<dbReference type="Pfam" id="PF16727">
    <property type="entry name" value="REV1_C"/>
    <property type="match status" value="1"/>
</dbReference>
<dbReference type="Gene3D" id="3.30.1490.100">
    <property type="entry name" value="DNA polymerase, Y-family, little finger domain"/>
    <property type="match status" value="1"/>
</dbReference>
<evidence type="ECO:0000256" key="11">
    <source>
        <dbReference type="ARBA" id="ARBA00023125"/>
    </source>
</evidence>
<dbReference type="InterPro" id="IPR047346">
    <property type="entry name" value="Rev1_UBM1/2"/>
</dbReference>
<dbReference type="HOGENOM" id="CLU_003901_0_3_1"/>
<feature type="region of interest" description="Disordered" evidence="16">
    <location>
        <begin position="1"/>
        <end position="47"/>
    </location>
</feature>
<dbReference type="FunFam" id="3.40.50.10190:FF:000011">
    <property type="entry name" value="DNA repair protein REV1"/>
    <property type="match status" value="1"/>
</dbReference>
<dbReference type="CDD" id="cd19318">
    <property type="entry name" value="Rev1_UBM2"/>
    <property type="match status" value="1"/>
</dbReference>
<organism evidence="19 20">
    <name type="scientific">Pisolithus microcarpus 441</name>
    <dbReference type="NCBI Taxonomy" id="765257"/>
    <lineage>
        <taxon>Eukaryota</taxon>
        <taxon>Fungi</taxon>
        <taxon>Dikarya</taxon>
        <taxon>Basidiomycota</taxon>
        <taxon>Agaricomycotina</taxon>
        <taxon>Agaricomycetes</taxon>
        <taxon>Agaricomycetidae</taxon>
        <taxon>Boletales</taxon>
        <taxon>Sclerodermatineae</taxon>
        <taxon>Pisolithaceae</taxon>
        <taxon>Pisolithus</taxon>
    </lineage>
</organism>
<dbReference type="GO" id="GO:0042276">
    <property type="term" value="P:error-prone translesion synthesis"/>
    <property type="evidence" value="ECO:0007669"/>
    <property type="project" value="TreeGrafter"/>
</dbReference>
<dbReference type="Gene3D" id="3.30.70.270">
    <property type="match status" value="1"/>
</dbReference>
<name>A0A0C9YSC9_9AGAM</name>
<accession>A0A0C9YSC9</accession>
<feature type="domain" description="UmuC" evidence="18">
    <location>
        <begin position="364"/>
        <end position="560"/>
    </location>
</feature>
<dbReference type="GO" id="GO:0046872">
    <property type="term" value="F:metal ion binding"/>
    <property type="evidence" value="ECO:0007669"/>
    <property type="project" value="UniProtKB-KW"/>
</dbReference>
<dbReference type="CDD" id="cd17719">
    <property type="entry name" value="BRCT_Rev1"/>
    <property type="match status" value="1"/>
</dbReference>
<dbReference type="Gene3D" id="1.10.150.20">
    <property type="entry name" value="5' to 3' exonuclease, C-terminal subdomain"/>
    <property type="match status" value="1"/>
</dbReference>
<dbReference type="SUPFAM" id="SSF100879">
    <property type="entry name" value="Lesion bypass DNA polymerase (Y-family), little finger domain"/>
    <property type="match status" value="1"/>
</dbReference>
<evidence type="ECO:0000256" key="16">
    <source>
        <dbReference type="SAM" id="MobiDB-lite"/>
    </source>
</evidence>
<evidence type="ECO:0000256" key="2">
    <source>
        <dbReference type="ARBA" id="ARBA00004123"/>
    </source>
</evidence>
<evidence type="ECO:0000256" key="9">
    <source>
        <dbReference type="ARBA" id="ARBA00022763"/>
    </source>
</evidence>
<dbReference type="GO" id="GO:0005634">
    <property type="term" value="C:nucleus"/>
    <property type="evidence" value="ECO:0007669"/>
    <property type="project" value="UniProtKB-SubCell"/>
</dbReference>
<dbReference type="Pfam" id="PF16589">
    <property type="entry name" value="BRCT_2"/>
    <property type="match status" value="1"/>
</dbReference>
<dbReference type="GO" id="GO:0017125">
    <property type="term" value="F:deoxycytidyl transferase activity"/>
    <property type="evidence" value="ECO:0007669"/>
    <property type="project" value="TreeGrafter"/>
</dbReference>
<dbReference type="Pfam" id="PF21999">
    <property type="entry name" value="IMS_HHH_1"/>
    <property type="match status" value="1"/>
</dbReference>